<feature type="region of interest" description="Disordered" evidence="1">
    <location>
        <begin position="1825"/>
        <end position="1844"/>
    </location>
</feature>
<feature type="compositionally biased region" description="Low complexity" evidence="1">
    <location>
        <begin position="1295"/>
        <end position="1306"/>
    </location>
</feature>
<feature type="compositionally biased region" description="Low complexity" evidence="1">
    <location>
        <begin position="502"/>
        <end position="516"/>
    </location>
</feature>
<name>A0A9W6EY19_9CHLO</name>
<feature type="region of interest" description="Disordered" evidence="1">
    <location>
        <begin position="1930"/>
        <end position="2009"/>
    </location>
</feature>
<accession>A0A9W6EY19</accession>
<feature type="region of interest" description="Disordered" evidence="1">
    <location>
        <begin position="1417"/>
        <end position="1734"/>
    </location>
</feature>
<feature type="compositionally biased region" description="Gly residues" evidence="1">
    <location>
        <begin position="1462"/>
        <end position="1473"/>
    </location>
</feature>
<feature type="region of interest" description="Disordered" evidence="1">
    <location>
        <begin position="143"/>
        <end position="173"/>
    </location>
</feature>
<proteinExistence type="predicted"/>
<feature type="compositionally biased region" description="Low complexity" evidence="1">
    <location>
        <begin position="145"/>
        <end position="161"/>
    </location>
</feature>
<feature type="region of interest" description="Disordered" evidence="1">
    <location>
        <begin position="2049"/>
        <end position="2073"/>
    </location>
</feature>
<dbReference type="InterPro" id="IPR051144">
    <property type="entry name" value="Formin_homology_domain"/>
</dbReference>
<feature type="compositionally biased region" description="Low complexity" evidence="1">
    <location>
        <begin position="885"/>
        <end position="894"/>
    </location>
</feature>
<feature type="compositionally biased region" description="Acidic residues" evidence="1">
    <location>
        <begin position="2056"/>
        <end position="2067"/>
    </location>
</feature>
<feature type="compositionally biased region" description="Low complexity" evidence="1">
    <location>
        <begin position="647"/>
        <end position="662"/>
    </location>
</feature>
<feature type="compositionally biased region" description="Low complexity" evidence="1">
    <location>
        <begin position="1488"/>
        <end position="1523"/>
    </location>
</feature>
<feature type="compositionally biased region" description="Low complexity" evidence="1">
    <location>
        <begin position="1204"/>
        <end position="1216"/>
    </location>
</feature>
<feature type="compositionally biased region" description="Low complexity" evidence="1">
    <location>
        <begin position="1633"/>
        <end position="1655"/>
    </location>
</feature>
<evidence type="ECO:0000256" key="1">
    <source>
        <dbReference type="SAM" id="MobiDB-lite"/>
    </source>
</evidence>
<feature type="region of interest" description="Disordered" evidence="1">
    <location>
        <begin position="1091"/>
        <end position="1123"/>
    </location>
</feature>
<feature type="region of interest" description="Disordered" evidence="1">
    <location>
        <begin position="384"/>
        <end position="421"/>
    </location>
</feature>
<feature type="compositionally biased region" description="Low complexity" evidence="1">
    <location>
        <begin position="234"/>
        <end position="244"/>
    </location>
</feature>
<dbReference type="EMBL" id="BRXU01000002">
    <property type="protein sequence ID" value="GLC49019.1"/>
    <property type="molecule type" value="Genomic_DNA"/>
</dbReference>
<feature type="compositionally biased region" description="Low complexity" evidence="1">
    <location>
        <begin position="1095"/>
        <end position="1123"/>
    </location>
</feature>
<feature type="compositionally biased region" description="Gly residues" evidence="1">
    <location>
        <begin position="260"/>
        <end position="271"/>
    </location>
</feature>
<feature type="region of interest" description="Disordered" evidence="1">
    <location>
        <begin position="1042"/>
        <end position="1065"/>
    </location>
</feature>
<feature type="region of interest" description="Disordered" evidence="1">
    <location>
        <begin position="492"/>
        <end position="532"/>
    </location>
</feature>
<feature type="region of interest" description="Disordered" evidence="1">
    <location>
        <begin position="437"/>
        <end position="478"/>
    </location>
</feature>
<feature type="region of interest" description="Disordered" evidence="1">
    <location>
        <begin position="1196"/>
        <end position="1307"/>
    </location>
</feature>
<organism evidence="2 3">
    <name type="scientific">Pleodorina starrii</name>
    <dbReference type="NCBI Taxonomy" id="330485"/>
    <lineage>
        <taxon>Eukaryota</taxon>
        <taxon>Viridiplantae</taxon>
        <taxon>Chlorophyta</taxon>
        <taxon>core chlorophytes</taxon>
        <taxon>Chlorophyceae</taxon>
        <taxon>CS clade</taxon>
        <taxon>Chlamydomonadales</taxon>
        <taxon>Volvocaceae</taxon>
        <taxon>Pleodorina</taxon>
    </lineage>
</organism>
<protein>
    <submittedName>
        <fullName evidence="2">Uncharacterized protein</fullName>
    </submittedName>
</protein>
<feature type="compositionally biased region" description="Low complexity" evidence="1">
    <location>
        <begin position="1950"/>
        <end position="1976"/>
    </location>
</feature>
<feature type="compositionally biased region" description="Low complexity" evidence="1">
    <location>
        <begin position="1043"/>
        <end position="1052"/>
    </location>
</feature>
<dbReference type="PANTHER" id="PTHR45733:SF8">
    <property type="entry name" value="FORMIN-J"/>
    <property type="match status" value="1"/>
</dbReference>
<dbReference type="PANTHER" id="PTHR45733">
    <property type="entry name" value="FORMIN-J"/>
    <property type="match status" value="1"/>
</dbReference>
<sequence length="2259" mass="221662">MDALPNFAYAPPSGKLEKRLEQMAELGGFDFSPVRIVSMASFALLLGTGSSGSGDLEVCEDGGAVRVAPNRAAQPGHRGSLQEADSPDSGKELLLYRFSRAMSGGTPGAALFIAEAPLRAWLLDGYHTSLVCFAIPAAPVPPGPAAASSSPAPAPASPSGSLRFSMDEAPGGTASAASLPATLDLLMGLERSSVLLECLHAAFSGPAAGESGLALWCLELRCGDASGSTGANGSGRINSSVQSSSGGGGASARRPTAGRTGSGAGNDAGGDGAGGWHDLMAEAVTEAVAKASLGVPAAAAAAVGGAHSARANVSAGSGGGGGGAGRPFRSMSSLPNTYGSVAAVPAEGPVHAASVAEAIAALHAAFCRSSLWRRRGPIAAAAAAASTGSDGGGSRNSGGGGGTSFAAAGRQGPLLEPAVSPDGPAAAQLFVRLGVRLQPTPPPSEQQQRQQPSQGRGASARGLVSSSSSYGNRREAPTDRVWTTLDLVFVGCDPPPPPPPRSASSAPAAAAALPPSRRQPPEDVDVDAGDGALGPARELLVELLSRQGSDAGLPRPLHCTSRPRGSALCRRLAPLLAGNVAPHLLLALPIGLPGAAHTETDPAGRSHVLEAVKLVSQARAIRTVVTKSEPPPPLYGVNAVCSGGGRAPSASSLPEPLAAASPQERDRQVASLLRLRHSQEMKDLVKLYKREAARRAAAAAATATTPAAAARAAELTPLEALALQEAADSNLRPATATATDAEFGDPASARGGIGSGVAALRYSATSDRILASPAAAAATAAAKSPEWRPTTRLLGDPPWSVSPPPAATAALRPASSGGGGGRGRAGGVDVDVATAPSASASATAAAGTSGWTDRDRGSQRQPIAERSSRDAAFMQASYKTETAAARASSASAGGSFSGGGGRARSSGAAAAAAVPAVVGRGYTEGSGRGGGASGWEAEGSGGVLVGGMVRLQRRLEALQNARRLREAEAAPPPPSPGAGAAAGRYHGPGLELRPSASQGGASGGTGGEDSESCRSGSLGAGGSASGSATCLYGSVSSGGGASGSAAAAAAAAGPPPPPPPHQAAGAWMPAEVGISRSQFSADFFLQSLMSGGERSLQSQQPQQQQRQSSNEGQRAAAAAAATAAAQGLPQAPVDLQPADGAAAAAAAERLSRLRSDFDRLYQGLVSEVVQDAAATATGLGASGHVLASPLAAVMPPPLPPAAAPPQQQLQQQQLQPTYNQREPEGAASPSAWAGQARPQPAAAAAADRTPDRRRRDGVSASAGGASAGAGADGKPSRLPYDAAGDPRRASVGNARRPSSTASSSFRRSSEVAWAALPHQGPAAGLYGALLAGYAVQELPPPATAAAAAPAPSLAAGASVVGAGGAAGGRGTAGGSRRTASEYDVDGGGGGGGYRDGSQGIGSDGRGAGGLLCDGFGSDGGGSGDGGGGADSVRAPSVSDWRPGERDVVGRSREEAAGTVHAVGGGGGGGGGSGCSPNSPSRGLERLLDSTSSSSSGGDETSQAHAVAQADVTRTAAAAAAADQESTTGFVDTEWSLGAPSGRDDGGLLADGPGNDAKAWPWPSGGGGEAAADSGGGGGKGSVSVTGRRSGSGPGDGPDDDNASLGSWNDRIARDAAAAAAALASPPPPPPLPLLSAAAAAAAGASPRTATAAGSPFESAPSLLRPGTPAAASSPPGHVGGGGGAAAAAGTGSRGGSGGGAVGFGSSSQSGGGAASGSPKTPAGPFATTAAAVGGGGAAGSFRAPAALQPPPTTPGSNSVPLRQRNQALLGALERAAAGSEALHDRLYDSQLELMEVRAAMEVQQASHDAEVARLRRHLRRAAATAAAEEDDAGGGAEPGAAAGWSGSGGGAAAAALAALVGAYEEDIEGLQRQVSDLVAGQYEIAVRCAEQELAALASDAVRSRRRRQHAVSSGGGGAVAAAAAAAAAAASRQTTPRLRESVPALGRGGSSSSCSPQLQPRSRSQYQPSQLQPQRSARGRGGLPDARRRRHSCGPVLGGAGRASSSPYGSGAAAAAAVAARRSSGKLAAGTDGPVMRISEVVAATASGSESVWSYGDDDDDDDEDVEGGGGARDAFGALGDELAAAAAEGEAQAAWRRGRREMGALRSALRQANRREAHLRSALAAAAQQRRAALLEARVAAGEGVRRRWLETQNAELASQLAAARSAASAAAAEREAAARDAARLRAENSVLAGQTEELRRLTEAYAVRLRLMQMEAVAAAGAVGAGRGFGLAQHLGFADEPDLAVDLAQEWLGAAVT</sequence>
<feature type="region of interest" description="Disordered" evidence="1">
    <location>
        <begin position="645"/>
        <end position="664"/>
    </location>
</feature>
<evidence type="ECO:0000313" key="2">
    <source>
        <dbReference type="EMBL" id="GLC49019.1"/>
    </source>
</evidence>
<feature type="region of interest" description="Disordered" evidence="1">
    <location>
        <begin position="885"/>
        <end position="905"/>
    </location>
</feature>
<feature type="region of interest" description="Disordered" evidence="1">
    <location>
        <begin position="228"/>
        <end position="271"/>
    </location>
</feature>
<feature type="compositionally biased region" description="Gly residues" evidence="1">
    <location>
        <begin position="1385"/>
        <end position="1405"/>
    </location>
</feature>
<evidence type="ECO:0000313" key="3">
    <source>
        <dbReference type="Proteomes" id="UP001165080"/>
    </source>
</evidence>
<feature type="compositionally biased region" description="Basic and acidic residues" evidence="1">
    <location>
        <begin position="1248"/>
        <end position="1257"/>
    </location>
</feature>
<feature type="region of interest" description="Disordered" evidence="1">
    <location>
        <begin position="780"/>
        <end position="870"/>
    </location>
</feature>
<feature type="compositionally biased region" description="Gly residues" evidence="1">
    <location>
        <begin position="1691"/>
        <end position="1702"/>
    </location>
</feature>
<gene>
    <name evidence="2" type="primary">PLEST006711</name>
    <name evidence="2" type="ORF">PLESTB_000173600</name>
</gene>
<feature type="compositionally biased region" description="Gly residues" evidence="1">
    <location>
        <begin position="1364"/>
        <end position="1373"/>
    </location>
</feature>
<keyword evidence="3" id="KW-1185">Reference proteome</keyword>
<feature type="compositionally biased region" description="Low complexity" evidence="1">
    <location>
        <begin position="445"/>
        <end position="471"/>
    </location>
</feature>
<feature type="compositionally biased region" description="Low complexity" evidence="1">
    <location>
        <begin position="833"/>
        <end position="851"/>
    </location>
</feature>
<feature type="compositionally biased region" description="Basic and acidic residues" evidence="1">
    <location>
        <begin position="1441"/>
        <end position="1455"/>
    </location>
</feature>
<reference evidence="2 3" key="1">
    <citation type="journal article" date="2023" name="Commun. Biol.">
        <title>Reorganization of the ancestral sex-determining regions during the evolution of trioecy in Pleodorina starrii.</title>
        <authorList>
            <person name="Takahashi K."/>
            <person name="Suzuki S."/>
            <person name="Kawai-Toyooka H."/>
            <person name="Yamamoto K."/>
            <person name="Hamaji T."/>
            <person name="Ootsuki R."/>
            <person name="Yamaguchi H."/>
            <person name="Kawachi M."/>
            <person name="Higashiyama T."/>
            <person name="Nozaki H."/>
        </authorList>
    </citation>
    <scope>NUCLEOTIDE SEQUENCE [LARGE SCALE GENOMIC DNA]</scope>
    <source>
        <strain evidence="2 3">NIES-4479</strain>
    </source>
</reference>
<feature type="compositionally biased region" description="Gly residues" evidence="1">
    <location>
        <begin position="389"/>
        <end position="403"/>
    </location>
</feature>
<comment type="caution">
    <text evidence="2">The sequence shown here is derived from an EMBL/GenBank/DDBJ whole genome shotgun (WGS) entry which is preliminary data.</text>
</comment>
<feature type="region of interest" description="Disordered" evidence="1">
    <location>
        <begin position="1364"/>
        <end position="1405"/>
    </location>
</feature>
<feature type="compositionally biased region" description="Gly residues" evidence="1">
    <location>
        <begin position="816"/>
        <end position="826"/>
    </location>
</feature>
<feature type="compositionally biased region" description="Gly residues" evidence="1">
    <location>
        <begin position="1417"/>
        <end position="1429"/>
    </location>
</feature>
<feature type="compositionally biased region" description="Gly residues" evidence="1">
    <location>
        <begin position="1563"/>
        <end position="1580"/>
    </location>
</feature>
<feature type="region of interest" description="Disordered" evidence="1">
    <location>
        <begin position="964"/>
        <end position="1020"/>
    </location>
</feature>
<dbReference type="Proteomes" id="UP001165080">
    <property type="component" value="Unassembled WGS sequence"/>
</dbReference>
<feature type="region of interest" description="Disordered" evidence="1">
    <location>
        <begin position="1741"/>
        <end position="1760"/>
    </location>
</feature>
<feature type="compositionally biased region" description="Low complexity" evidence="1">
    <location>
        <begin position="1715"/>
        <end position="1731"/>
    </location>
</feature>
<feature type="compositionally biased region" description="Low complexity" evidence="1">
    <location>
        <begin position="1233"/>
        <end position="1247"/>
    </location>
</feature>